<dbReference type="InterPro" id="IPR001841">
    <property type="entry name" value="Znf_RING"/>
</dbReference>
<feature type="domain" description="RING-type" evidence="9">
    <location>
        <begin position="52"/>
        <end position="110"/>
    </location>
</feature>
<dbReference type="InterPro" id="IPR041367">
    <property type="entry name" value="Znf-CCCH_4"/>
</dbReference>
<dbReference type="PANTHER" id="PTHR11224">
    <property type="entry name" value="MAKORIN-RELATED"/>
    <property type="match status" value="1"/>
</dbReference>
<feature type="domain" description="C3H1-type" evidence="10">
    <location>
        <begin position="6"/>
        <end position="33"/>
    </location>
</feature>
<dbReference type="InterPro" id="IPR000571">
    <property type="entry name" value="Znf_CCCH"/>
</dbReference>
<sequence>MGARTLLSQKPCRHFQQGNCTYGQKCKFSHVLVPSESKLSLKTRDEEKVRDCGICFENVLAKNETSEYAKPRKFGIMQNCEHCFCWSCIKKWRHSEDDDLQMQRTCPICRTPSDLIIPSKYWVETPEEKIKLIENFKKVLKSKPCRFFKQGRGVCLNNRECNYLHALPNGTTVEWNELDTEVEEGVLDTEVEWDELDTEVEEGVLNTEVEEGMLSTEVEEGMLNTEVEEGMLNTEVEEGMLNTEVEEGVLNTEVEEGMLNTEVEEGMLNTEVEEGVLNTEVEGGVMDTEVEERVTDTVLLSDPFRCCTIF</sequence>
<evidence type="ECO:0000256" key="8">
    <source>
        <dbReference type="PROSITE-ProRule" id="PRU00723"/>
    </source>
</evidence>
<dbReference type="GO" id="GO:0000209">
    <property type="term" value="P:protein polyubiquitination"/>
    <property type="evidence" value="ECO:0007669"/>
    <property type="project" value="InterPro"/>
</dbReference>
<keyword evidence="7 8" id="KW-0862">Zinc</keyword>
<dbReference type="InterPro" id="IPR017907">
    <property type="entry name" value="Znf_RING_CS"/>
</dbReference>
<keyword evidence="12" id="KW-1185">Reference proteome</keyword>
<protein>
    <recommendedName>
        <fullName evidence="2">RING-type E3 ubiquitin transferase</fullName>
        <ecNumber evidence="2">2.3.2.27</ecNumber>
    </recommendedName>
</protein>
<reference evidence="11 12" key="1">
    <citation type="journal article" date="2021" name="Elife">
        <title>Chloroplast acquisition without the gene transfer in kleptoplastic sea slugs, Plakobranchus ocellatus.</title>
        <authorList>
            <person name="Maeda T."/>
            <person name="Takahashi S."/>
            <person name="Yoshida T."/>
            <person name="Shimamura S."/>
            <person name="Takaki Y."/>
            <person name="Nagai Y."/>
            <person name="Toyoda A."/>
            <person name="Suzuki Y."/>
            <person name="Arimoto A."/>
            <person name="Ishii H."/>
            <person name="Satoh N."/>
            <person name="Nishiyama T."/>
            <person name="Hasebe M."/>
            <person name="Maruyama T."/>
            <person name="Minagawa J."/>
            <person name="Obokata J."/>
            <person name="Shigenobu S."/>
        </authorList>
    </citation>
    <scope>NUCLEOTIDE SEQUENCE [LARGE SCALE GENOMIC DNA]</scope>
</reference>
<gene>
    <name evidence="11" type="ORF">ElyMa_006229500</name>
</gene>
<evidence type="ECO:0000256" key="4">
    <source>
        <dbReference type="ARBA" id="ARBA00022723"/>
    </source>
</evidence>
<feature type="domain" description="C3H1-type" evidence="10">
    <location>
        <begin position="140"/>
        <end position="168"/>
    </location>
</feature>
<dbReference type="SUPFAM" id="SSF90229">
    <property type="entry name" value="CCCH zinc finger"/>
    <property type="match status" value="1"/>
</dbReference>
<dbReference type="EC" id="2.3.2.27" evidence="2"/>
<dbReference type="InterPro" id="IPR036855">
    <property type="entry name" value="Znf_CCCH_sf"/>
</dbReference>
<dbReference type="PROSITE" id="PS50089">
    <property type="entry name" value="ZF_RING_2"/>
    <property type="match status" value="1"/>
</dbReference>
<evidence type="ECO:0000256" key="7">
    <source>
        <dbReference type="ARBA" id="ARBA00022833"/>
    </source>
</evidence>
<keyword evidence="3" id="KW-0808">Transferase</keyword>
<feature type="zinc finger region" description="C3H1-type" evidence="8">
    <location>
        <begin position="140"/>
        <end position="168"/>
    </location>
</feature>
<keyword evidence="5" id="KW-0677">Repeat</keyword>
<feature type="zinc finger region" description="C3H1-type" evidence="8">
    <location>
        <begin position="6"/>
        <end position="33"/>
    </location>
</feature>
<evidence type="ECO:0000256" key="6">
    <source>
        <dbReference type="ARBA" id="ARBA00022771"/>
    </source>
</evidence>
<dbReference type="GO" id="GO:0008270">
    <property type="term" value="F:zinc ion binding"/>
    <property type="evidence" value="ECO:0007669"/>
    <property type="project" value="UniProtKB-KW"/>
</dbReference>
<name>A0AAV4HA08_9GAST</name>
<dbReference type="GO" id="GO:0061630">
    <property type="term" value="F:ubiquitin protein ligase activity"/>
    <property type="evidence" value="ECO:0007669"/>
    <property type="project" value="UniProtKB-EC"/>
</dbReference>
<evidence type="ECO:0000313" key="12">
    <source>
        <dbReference type="Proteomes" id="UP000762676"/>
    </source>
</evidence>
<evidence type="ECO:0000259" key="10">
    <source>
        <dbReference type="PROSITE" id="PS50103"/>
    </source>
</evidence>
<dbReference type="SMART" id="SM00356">
    <property type="entry name" value="ZnF_C3H1"/>
    <property type="match status" value="2"/>
</dbReference>
<dbReference type="PANTHER" id="PTHR11224:SF10">
    <property type="entry name" value="IP09428P-RELATED"/>
    <property type="match status" value="1"/>
</dbReference>
<dbReference type="SMART" id="SM00184">
    <property type="entry name" value="RING"/>
    <property type="match status" value="1"/>
</dbReference>
<evidence type="ECO:0000256" key="2">
    <source>
        <dbReference type="ARBA" id="ARBA00012483"/>
    </source>
</evidence>
<evidence type="ECO:0000259" key="9">
    <source>
        <dbReference type="PROSITE" id="PS50089"/>
    </source>
</evidence>
<organism evidence="11 12">
    <name type="scientific">Elysia marginata</name>
    <dbReference type="NCBI Taxonomy" id="1093978"/>
    <lineage>
        <taxon>Eukaryota</taxon>
        <taxon>Metazoa</taxon>
        <taxon>Spiralia</taxon>
        <taxon>Lophotrochozoa</taxon>
        <taxon>Mollusca</taxon>
        <taxon>Gastropoda</taxon>
        <taxon>Heterobranchia</taxon>
        <taxon>Euthyneura</taxon>
        <taxon>Panpulmonata</taxon>
        <taxon>Sacoglossa</taxon>
        <taxon>Placobranchoidea</taxon>
        <taxon>Plakobranchidae</taxon>
        <taxon>Elysia</taxon>
    </lineage>
</organism>
<dbReference type="CDD" id="cd16521">
    <property type="entry name" value="RING-HC_MKRN"/>
    <property type="match status" value="1"/>
</dbReference>
<evidence type="ECO:0000256" key="3">
    <source>
        <dbReference type="ARBA" id="ARBA00022679"/>
    </source>
</evidence>
<comment type="caution">
    <text evidence="11">The sequence shown here is derived from an EMBL/GenBank/DDBJ whole genome shotgun (WGS) entry which is preliminary data.</text>
</comment>
<dbReference type="InterPro" id="IPR013083">
    <property type="entry name" value="Znf_RING/FYVE/PHD"/>
</dbReference>
<dbReference type="Gene3D" id="2.30.30.1190">
    <property type="match status" value="1"/>
</dbReference>
<comment type="catalytic activity">
    <reaction evidence="1">
        <text>S-ubiquitinyl-[E2 ubiquitin-conjugating enzyme]-L-cysteine + [acceptor protein]-L-lysine = [E2 ubiquitin-conjugating enzyme]-L-cysteine + N(6)-ubiquitinyl-[acceptor protein]-L-lysine.</text>
        <dbReference type="EC" id="2.3.2.27"/>
    </reaction>
</comment>
<dbReference type="Pfam" id="PF00097">
    <property type="entry name" value="zf-C3HC4"/>
    <property type="match status" value="1"/>
</dbReference>
<dbReference type="PROSITE" id="PS00518">
    <property type="entry name" value="ZF_RING_1"/>
    <property type="match status" value="1"/>
</dbReference>
<dbReference type="Proteomes" id="UP000762676">
    <property type="component" value="Unassembled WGS sequence"/>
</dbReference>
<evidence type="ECO:0000256" key="1">
    <source>
        <dbReference type="ARBA" id="ARBA00000900"/>
    </source>
</evidence>
<dbReference type="EMBL" id="BMAT01012505">
    <property type="protein sequence ID" value="GFR93591.1"/>
    <property type="molecule type" value="Genomic_DNA"/>
</dbReference>
<evidence type="ECO:0000313" key="11">
    <source>
        <dbReference type="EMBL" id="GFR93591.1"/>
    </source>
</evidence>
<dbReference type="Pfam" id="PF18044">
    <property type="entry name" value="zf-CCCH_4"/>
    <property type="match status" value="1"/>
</dbReference>
<dbReference type="PROSITE" id="PS50103">
    <property type="entry name" value="ZF_C3H1"/>
    <property type="match status" value="2"/>
</dbReference>
<proteinExistence type="predicted"/>
<dbReference type="Gene3D" id="3.30.40.10">
    <property type="entry name" value="Zinc/RING finger domain, C3HC4 (zinc finger)"/>
    <property type="match status" value="1"/>
</dbReference>
<dbReference type="Pfam" id="PF14608">
    <property type="entry name" value="zf-CCCH_2"/>
    <property type="match status" value="1"/>
</dbReference>
<dbReference type="SUPFAM" id="SSF57850">
    <property type="entry name" value="RING/U-box"/>
    <property type="match status" value="1"/>
</dbReference>
<keyword evidence="4 8" id="KW-0479">Metal-binding</keyword>
<keyword evidence="6 8" id="KW-0863">Zinc-finger</keyword>
<accession>A0AAV4HA08</accession>
<dbReference type="InterPro" id="IPR018957">
    <property type="entry name" value="Znf_C3HC4_RING-type"/>
</dbReference>
<evidence type="ECO:0000256" key="5">
    <source>
        <dbReference type="ARBA" id="ARBA00022737"/>
    </source>
</evidence>
<dbReference type="AlphaFoldDB" id="A0AAV4HA08"/>
<dbReference type="InterPro" id="IPR045072">
    <property type="entry name" value="MKRN-like"/>
</dbReference>